<feature type="binding site" evidence="12 15">
    <location>
        <position position="204"/>
    </location>
    <ligand>
        <name>pyruvate</name>
        <dbReference type="ChEBI" id="CHEBI:15361"/>
    </ligand>
</feature>
<feature type="binding site" evidence="12 15">
    <location>
        <position position="46"/>
    </location>
    <ligand>
        <name>pyruvate</name>
        <dbReference type="ChEBI" id="CHEBI:15361"/>
    </ligand>
</feature>
<evidence type="ECO:0000256" key="1">
    <source>
        <dbReference type="ARBA" id="ARBA00003294"/>
    </source>
</evidence>
<keyword evidence="8 12" id="KW-0457">Lysine biosynthesis</keyword>
<dbReference type="NCBIfam" id="TIGR00674">
    <property type="entry name" value="dapA"/>
    <property type="match status" value="1"/>
</dbReference>
<protein>
    <recommendedName>
        <fullName evidence="4 12">4-hydroxy-tetrahydrodipicolinate synthase</fullName>
        <shortName evidence="12">HTPA synthase</shortName>
        <ecNumber evidence="4 12">4.3.3.7</ecNumber>
    </recommendedName>
</protein>
<dbReference type="SMART" id="SM01130">
    <property type="entry name" value="DHDPS"/>
    <property type="match status" value="1"/>
</dbReference>
<evidence type="ECO:0000256" key="5">
    <source>
        <dbReference type="ARBA" id="ARBA00022490"/>
    </source>
</evidence>
<dbReference type="InterPro" id="IPR020625">
    <property type="entry name" value="Schiff_base-form_aldolases_AS"/>
</dbReference>
<dbReference type="PATRIC" id="fig|1293598.4.peg.1318"/>
<dbReference type="GO" id="GO:0009089">
    <property type="term" value="P:lysine biosynthetic process via diaminopimelate"/>
    <property type="evidence" value="ECO:0007669"/>
    <property type="project" value="UniProtKB-UniRule"/>
</dbReference>
<dbReference type="STRING" id="1293598.IV56_GL001254"/>
<sequence length="300" mass="31797">MKATNLITAIVTPFDTQNHIDYAALEQLTEALLNHGSRGFVIGGTTGEGPTLTDTEKITLYEHFATFVNGRVPVIANVGSNNTVATIEMAQQVGQIAGIDALLTVVPYYNKPDQAGMVAHFTAIADTSPLPLVLYNIPGRTGVTMIPETVITLAEHENIAGIKQCGSLPELSAIIAGTPDDFIVWTGEDEQFITAATLGADGVISVASHLYGDTMQAAYQALKTGDLTQVAHLQQWLLPKMAALFAWPSPAPVKAVLNAQGFSTGVPRLPLLPLTEAQQTQLAQLLDVATLDQIKEGVTA</sequence>
<organism evidence="16 17">
    <name type="scientific">Lacticaseibacillus saniviri JCM 17471 = DSM 24301</name>
    <dbReference type="NCBI Taxonomy" id="1293598"/>
    <lineage>
        <taxon>Bacteria</taxon>
        <taxon>Bacillati</taxon>
        <taxon>Bacillota</taxon>
        <taxon>Bacilli</taxon>
        <taxon>Lactobacillales</taxon>
        <taxon>Lactobacillaceae</taxon>
        <taxon>Lacticaseibacillus</taxon>
    </lineage>
</organism>
<evidence type="ECO:0000313" key="16">
    <source>
        <dbReference type="EMBL" id="KRO16471.1"/>
    </source>
</evidence>
<evidence type="ECO:0000256" key="7">
    <source>
        <dbReference type="ARBA" id="ARBA00022915"/>
    </source>
</evidence>
<dbReference type="EMBL" id="JQCE01000038">
    <property type="protein sequence ID" value="KRO16471.1"/>
    <property type="molecule type" value="Genomic_DNA"/>
</dbReference>
<evidence type="ECO:0000256" key="4">
    <source>
        <dbReference type="ARBA" id="ARBA00012086"/>
    </source>
</evidence>
<dbReference type="PANTHER" id="PTHR12128">
    <property type="entry name" value="DIHYDRODIPICOLINATE SYNTHASE"/>
    <property type="match status" value="1"/>
</dbReference>
<evidence type="ECO:0000256" key="2">
    <source>
        <dbReference type="ARBA" id="ARBA00005120"/>
    </source>
</evidence>
<dbReference type="GO" id="GO:0019877">
    <property type="term" value="P:diaminopimelate biosynthetic process"/>
    <property type="evidence" value="ECO:0007669"/>
    <property type="project" value="UniProtKB-UniRule"/>
</dbReference>
<evidence type="ECO:0000256" key="9">
    <source>
        <dbReference type="ARBA" id="ARBA00023239"/>
    </source>
</evidence>
<dbReference type="UniPathway" id="UPA00034">
    <property type="reaction ID" value="UER00017"/>
</dbReference>
<dbReference type="PANTHER" id="PTHR12128:SF66">
    <property type="entry name" value="4-HYDROXY-2-OXOGLUTARATE ALDOLASE, MITOCHONDRIAL"/>
    <property type="match status" value="1"/>
</dbReference>
<dbReference type="Proteomes" id="UP000050969">
    <property type="component" value="Unassembled WGS sequence"/>
</dbReference>
<dbReference type="PRINTS" id="PR00146">
    <property type="entry name" value="DHPICSNTHASE"/>
</dbReference>
<reference evidence="16 17" key="1">
    <citation type="journal article" date="2015" name="Genome Announc.">
        <title>Expanding the biotechnology potential of lactobacilli through comparative genomics of 213 strains and associated genera.</title>
        <authorList>
            <person name="Sun Z."/>
            <person name="Harris H.M."/>
            <person name="McCann A."/>
            <person name="Guo C."/>
            <person name="Argimon S."/>
            <person name="Zhang W."/>
            <person name="Yang X."/>
            <person name="Jeffery I.B."/>
            <person name="Cooney J.C."/>
            <person name="Kagawa T.F."/>
            <person name="Liu W."/>
            <person name="Song Y."/>
            <person name="Salvetti E."/>
            <person name="Wrobel A."/>
            <person name="Rasinkangas P."/>
            <person name="Parkhill J."/>
            <person name="Rea M.C."/>
            <person name="O'Sullivan O."/>
            <person name="Ritari J."/>
            <person name="Douillard F.P."/>
            <person name="Paul Ross R."/>
            <person name="Yang R."/>
            <person name="Briner A.E."/>
            <person name="Felis G.E."/>
            <person name="de Vos W.M."/>
            <person name="Barrangou R."/>
            <person name="Klaenhammer T.R."/>
            <person name="Caufield P.W."/>
            <person name="Cui Y."/>
            <person name="Zhang H."/>
            <person name="O'Toole P.W."/>
        </authorList>
    </citation>
    <scope>NUCLEOTIDE SEQUENCE [LARGE SCALE GENOMIC DNA]</scope>
    <source>
        <strain evidence="16 17">DSM 24301</strain>
    </source>
</reference>
<evidence type="ECO:0000256" key="14">
    <source>
        <dbReference type="PIRSR" id="PIRSR001365-1"/>
    </source>
</evidence>
<dbReference type="InterPro" id="IPR002220">
    <property type="entry name" value="DapA-like"/>
</dbReference>
<evidence type="ECO:0000256" key="12">
    <source>
        <dbReference type="HAMAP-Rule" id="MF_00418"/>
    </source>
</evidence>
<evidence type="ECO:0000256" key="3">
    <source>
        <dbReference type="ARBA" id="ARBA00007592"/>
    </source>
</evidence>
<dbReference type="HAMAP" id="MF_00418">
    <property type="entry name" value="DapA"/>
    <property type="match status" value="1"/>
</dbReference>
<feature type="site" description="Part of a proton relay during catalysis" evidence="12">
    <location>
        <position position="109"/>
    </location>
</feature>
<dbReference type="Gene3D" id="3.20.20.70">
    <property type="entry name" value="Aldolase class I"/>
    <property type="match status" value="1"/>
</dbReference>
<dbReference type="RefSeq" id="WP_056993049.1">
    <property type="nucleotide sequence ID" value="NZ_JQCE01000038.1"/>
</dbReference>
<comment type="subcellular location">
    <subcellularLocation>
        <location evidence="12">Cytoplasm</location>
    </subcellularLocation>
</comment>
<dbReference type="PROSITE" id="PS00666">
    <property type="entry name" value="DHDPS_2"/>
    <property type="match status" value="1"/>
</dbReference>
<accession>A0A0R2MSB9</accession>
<keyword evidence="5 12" id="KW-0963">Cytoplasm</keyword>
<evidence type="ECO:0000256" key="13">
    <source>
        <dbReference type="PIRNR" id="PIRNR001365"/>
    </source>
</evidence>
<feature type="site" description="Part of a proton relay during catalysis" evidence="12">
    <location>
        <position position="45"/>
    </location>
</feature>
<keyword evidence="10 12" id="KW-0704">Schiff base</keyword>
<evidence type="ECO:0000256" key="15">
    <source>
        <dbReference type="PIRSR" id="PIRSR001365-2"/>
    </source>
</evidence>
<keyword evidence="6 12" id="KW-0028">Amino-acid biosynthesis</keyword>
<feature type="active site" description="Schiff-base intermediate with substrate" evidence="12 14">
    <location>
        <position position="163"/>
    </location>
</feature>
<keyword evidence="7 12" id="KW-0220">Diaminopimelate biosynthesis</keyword>
<comment type="caution">
    <text evidence="12">Was originally thought to be a dihydrodipicolinate synthase (DHDPS), catalyzing the condensation of (S)-aspartate-beta-semialdehyde [(S)-ASA] and pyruvate to dihydrodipicolinate (DHDP). However, it was shown in E.coli that the product of the enzymatic reaction is not dihydrodipicolinate but in fact (4S)-4-hydroxy-2,3,4,5-tetrahydro-(2S)-dipicolinic acid (HTPA), and that the consecutive dehydration reaction leading to DHDP is not spontaneous but catalyzed by DapB.</text>
</comment>
<proteinExistence type="inferred from homology"/>
<keyword evidence="9 12" id="KW-0456">Lyase</keyword>
<comment type="function">
    <text evidence="1 12">Catalyzes the condensation of (S)-aspartate-beta-semialdehyde [(S)-ASA] and pyruvate to 4-hydroxy-tetrahydrodipicolinate (HTPA).</text>
</comment>
<name>A0A0R2MSB9_9LACO</name>
<dbReference type="EC" id="4.3.3.7" evidence="4 12"/>
<dbReference type="AlphaFoldDB" id="A0A0R2MSB9"/>
<dbReference type="GO" id="GO:0008840">
    <property type="term" value="F:4-hydroxy-tetrahydrodipicolinate synthase activity"/>
    <property type="evidence" value="ECO:0007669"/>
    <property type="project" value="UniProtKB-UniRule"/>
</dbReference>
<keyword evidence="17" id="KW-1185">Reference proteome</keyword>
<comment type="caution">
    <text evidence="16">The sequence shown here is derived from an EMBL/GenBank/DDBJ whole genome shotgun (WGS) entry which is preliminary data.</text>
</comment>
<evidence type="ECO:0000256" key="6">
    <source>
        <dbReference type="ARBA" id="ARBA00022605"/>
    </source>
</evidence>
<comment type="subunit">
    <text evidence="12">Homotetramer; dimer of dimers.</text>
</comment>
<comment type="catalytic activity">
    <reaction evidence="11 12">
        <text>L-aspartate 4-semialdehyde + pyruvate = (2S,4S)-4-hydroxy-2,3,4,5-tetrahydrodipicolinate + H2O + H(+)</text>
        <dbReference type="Rhea" id="RHEA:34171"/>
        <dbReference type="ChEBI" id="CHEBI:15361"/>
        <dbReference type="ChEBI" id="CHEBI:15377"/>
        <dbReference type="ChEBI" id="CHEBI:15378"/>
        <dbReference type="ChEBI" id="CHEBI:67139"/>
        <dbReference type="ChEBI" id="CHEBI:537519"/>
        <dbReference type="EC" id="4.3.3.7"/>
    </reaction>
</comment>
<dbReference type="SUPFAM" id="SSF51569">
    <property type="entry name" value="Aldolase"/>
    <property type="match status" value="1"/>
</dbReference>
<comment type="similarity">
    <text evidence="3 12 13">Belongs to the DapA family.</text>
</comment>
<comment type="pathway">
    <text evidence="2 12">Amino-acid biosynthesis; L-lysine biosynthesis via DAP pathway; (S)-tetrahydrodipicolinate from L-aspartate: step 3/4.</text>
</comment>
<gene>
    <name evidence="12" type="primary">dapA</name>
    <name evidence="16" type="ORF">IV56_GL001254</name>
</gene>
<dbReference type="PIRSF" id="PIRSF001365">
    <property type="entry name" value="DHDPS"/>
    <property type="match status" value="1"/>
</dbReference>
<evidence type="ECO:0000256" key="8">
    <source>
        <dbReference type="ARBA" id="ARBA00023154"/>
    </source>
</evidence>
<dbReference type="GO" id="GO:0005829">
    <property type="term" value="C:cytosol"/>
    <property type="evidence" value="ECO:0007669"/>
    <property type="project" value="TreeGrafter"/>
</dbReference>
<evidence type="ECO:0000313" key="17">
    <source>
        <dbReference type="Proteomes" id="UP000050969"/>
    </source>
</evidence>
<feature type="active site" description="Proton donor/acceptor" evidence="12 14">
    <location>
        <position position="135"/>
    </location>
</feature>
<dbReference type="InterPro" id="IPR005263">
    <property type="entry name" value="DapA"/>
</dbReference>
<evidence type="ECO:0000256" key="10">
    <source>
        <dbReference type="ARBA" id="ARBA00023270"/>
    </source>
</evidence>
<evidence type="ECO:0000256" key="11">
    <source>
        <dbReference type="ARBA" id="ARBA00047836"/>
    </source>
</evidence>
<dbReference type="CDD" id="cd00950">
    <property type="entry name" value="DHDPS"/>
    <property type="match status" value="1"/>
</dbReference>
<dbReference type="Pfam" id="PF00701">
    <property type="entry name" value="DHDPS"/>
    <property type="match status" value="1"/>
</dbReference>
<dbReference type="InterPro" id="IPR013785">
    <property type="entry name" value="Aldolase_TIM"/>
</dbReference>